<dbReference type="PANTHER" id="PTHR40070:SF1">
    <property type="entry name" value="UPF0478 PROTEIN YTXG"/>
    <property type="match status" value="1"/>
</dbReference>
<reference evidence="2 3" key="1">
    <citation type="journal article" date="2019" name="Int. J. Syst. Evol. Microbiol.">
        <title>The Global Catalogue of Microorganisms (GCM) 10K type strain sequencing project: providing services to taxonomists for standard genome sequencing and annotation.</title>
        <authorList>
            <consortium name="The Broad Institute Genomics Platform"/>
            <consortium name="The Broad Institute Genome Sequencing Center for Infectious Disease"/>
            <person name="Wu L."/>
            <person name="Ma J."/>
        </authorList>
    </citation>
    <scope>NUCLEOTIDE SEQUENCE [LARGE SCALE GENOMIC DNA]</scope>
    <source>
        <strain evidence="2 3">JCM 15395</strain>
    </source>
</reference>
<proteinExistence type="predicted"/>
<dbReference type="InterPro" id="IPR009293">
    <property type="entry name" value="UPF0478"/>
</dbReference>
<gene>
    <name evidence="2" type="ORF">GCM10009001_11820</name>
</gene>
<comment type="caution">
    <text evidence="2">The sequence shown here is derived from an EMBL/GenBank/DDBJ whole genome shotgun (WGS) entry which is preliminary data.</text>
</comment>
<evidence type="ECO:0000256" key="1">
    <source>
        <dbReference type="SAM" id="Phobius"/>
    </source>
</evidence>
<name>A0ABN1FT81_9BACI</name>
<accession>A0ABN1FT81</accession>
<evidence type="ECO:0000313" key="2">
    <source>
        <dbReference type="EMBL" id="GAA0597255.1"/>
    </source>
</evidence>
<dbReference type="PANTHER" id="PTHR40070">
    <property type="entry name" value="UPF0478 PROTEIN YTXG"/>
    <property type="match status" value="1"/>
</dbReference>
<sequence>MDFVYVGILFFALAFALVTIYMCYVLIRVSKSMKSVGNSLGEVEQKLHYLTPELQDTLQETEKLVDDFNDKLTATDGLFDAMDNTGHAINAGSRLMDKQTKKLPEYDSPQTIERLTEGAKWGEVAFKIFRRWKKKSVKNELVVQEENLPAKK</sequence>
<evidence type="ECO:0008006" key="4">
    <source>
        <dbReference type="Google" id="ProtNLM"/>
    </source>
</evidence>
<protein>
    <recommendedName>
        <fullName evidence="4">DUF948 domain-containing protein</fullName>
    </recommendedName>
</protein>
<organism evidence="2 3">
    <name type="scientific">Virgibacillus siamensis</name>
    <dbReference type="NCBI Taxonomy" id="480071"/>
    <lineage>
        <taxon>Bacteria</taxon>
        <taxon>Bacillati</taxon>
        <taxon>Bacillota</taxon>
        <taxon>Bacilli</taxon>
        <taxon>Bacillales</taxon>
        <taxon>Bacillaceae</taxon>
        <taxon>Virgibacillus</taxon>
    </lineage>
</organism>
<keyword evidence="1" id="KW-1133">Transmembrane helix</keyword>
<dbReference type="RefSeq" id="WP_343811190.1">
    <property type="nucleotide sequence ID" value="NZ_BAAADS010000007.1"/>
</dbReference>
<dbReference type="Proteomes" id="UP001500866">
    <property type="component" value="Unassembled WGS sequence"/>
</dbReference>
<evidence type="ECO:0000313" key="3">
    <source>
        <dbReference type="Proteomes" id="UP001500866"/>
    </source>
</evidence>
<dbReference type="Pfam" id="PF06103">
    <property type="entry name" value="DUF948"/>
    <property type="match status" value="1"/>
</dbReference>
<keyword evidence="1" id="KW-0472">Membrane</keyword>
<keyword evidence="1" id="KW-0812">Transmembrane</keyword>
<feature type="transmembrane region" description="Helical" evidence="1">
    <location>
        <begin position="6"/>
        <end position="27"/>
    </location>
</feature>
<dbReference type="EMBL" id="BAAADS010000007">
    <property type="protein sequence ID" value="GAA0597255.1"/>
    <property type="molecule type" value="Genomic_DNA"/>
</dbReference>
<keyword evidence="3" id="KW-1185">Reference proteome</keyword>